<keyword evidence="1" id="KW-0479">Metal-binding</keyword>
<feature type="compositionally biased region" description="Low complexity" evidence="4">
    <location>
        <begin position="33"/>
        <end position="60"/>
    </location>
</feature>
<dbReference type="EMBL" id="JAADJG010000499">
    <property type="protein sequence ID" value="KAF4445751.1"/>
    <property type="molecule type" value="Genomic_DNA"/>
</dbReference>
<dbReference type="GO" id="GO:0008270">
    <property type="term" value="F:zinc ion binding"/>
    <property type="evidence" value="ECO:0007669"/>
    <property type="project" value="UniProtKB-KW"/>
</dbReference>
<dbReference type="SUPFAM" id="SSF57850">
    <property type="entry name" value="RING/U-box"/>
    <property type="match status" value="1"/>
</dbReference>
<feature type="compositionally biased region" description="Polar residues" evidence="4">
    <location>
        <begin position="61"/>
        <end position="73"/>
    </location>
</feature>
<keyword evidence="2" id="KW-0863">Zinc-finger</keyword>
<evidence type="ECO:0000313" key="7">
    <source>
        <dbReference type="Proteomes" id="UP000605986"/>
    </source>
</evidence>
<proteinExistence type="predicted"/>
<dbReference type="Proteomes" id="UP000605986">
    <property type="component" value="Unassembled WGS sequence"/>
</dbReference>
<dbReference type="InterPro" id="IPR001202">
    <property type="entry name" value="WW_dom"/>
</dbReference>
<reference evidence="6" key="1">
    <citation type="submission" date="2020-01" db="EMBL/GenBank/DDBJ databases">
        <title>Identification and distribution of gene clusters putatively required for synthesis of sphingolipid metabolism inhibitors in phylogenetically diverse species of the filamentous fungus Fusarium.</title>
        <authorList>
            <person name="Kim H.-S."/>
            <person name="Busman M."/>
            <person name="Brown D.W."/>
            <person name="Divon H."/>
            <person name="Uhlig S."/>
            <person name="Proctor R.H."/>
        </authorList>
    </citation>
    <scope>NUCLEOTIDE SEQUENCE</scope>
    <source>
        <strain evidence="6">NRRL 53441</strain>
    </source>
</reference>
<feature type="domain" description="WW" evidence="5">
    <location>
        <begin position="167"/>
        <end position="200"/>
    </location>
</feature>
<protein>
    <submittedName>
        <fullName evidence="6">Zinc finger ZZ-type and EF-hand domain-containing protein 1</fullName>
    </submittedName>
</protein>
<sequence length="587" mass="65809">MSFLNKFKKEFEGLNLGGQQPGGAPPASDQTYQAYGNNPYQQQGQQSYGQPPYPGQNQHNTGYQSYNGQPQQSYHERQQYPGKQSHSPQPPPYNPSFQPPQQSQHQQWTPSPAPITSPPGQSVQSPPSAHAPYGAPPAPSGHSFQSPPALITPYNAPPGPGQSGAPCPTPPSWIPYWSEKDRQWYYVETSGRSSWQAPSHLPPLPGMPAFPGSLNTSSRDHQGQSFSHPPQPQYANPQDSRPSLPEKEKKSSSFLAAAGGFAAGGAAGYFIKDRIDKRKSKKRHGKSADDFSDFADYPAWEVGLECNICDQSISGPYAHCKKCDGGDYDICRDCLAQGQVCDGKGKHNMVKVAGLPPTKEEEEGYAPLVYERSTIGKLFRVNSESRKAAMRFYRVHMPCYYHWKDGEIWRKGILFLRPELDTVQLGISKHFALLASDVFTLDSRHVGLVYLAVPPRYSWNSEPKPPESDDELRHLWQLVLSRPRNVILVGRKADSIYRRGHSVLILESMRCWEPRCRVPIPTEVSRFDRLARDLRSLGNDFDQNYVTFSHSDEIKYVGMLSANRHDYREMMDSNPSDLEITTRKDAE</sequence>
<name>A0A8H4K990_9HYPO</name>
<feature type="compositionally biased region" description="Pro residues" evidence="4">
    <location>
        <begin position="88"/>
        <end position="98"/>
    </location>
</feature>
<comment type="caution">
    <text evidence="6">The sequence shown here is derived from an EMBL/GenBank/DDBJ whole genome shotgun (WGS) entry which is preliminary data.</text>
</comment>
<evidence type="ECO:0000256" key="3">
    <source>
        <dbReference type="ARBA" id="ARBA00022833"/>
    </source>
</evidence>
<evidence type="ECO:0000256" key="1">
    <source>
        <dbReference type="ARBA" id="ARBA00022723"/>
    </source>
</evidence>
<feature type="region of interest" description="Disordered" evidence="4">
    <location>
        <begin position="13"/>
        <end position="174"/>
    </location>
</feature>
<accession>A0A8H4K990</accession>
<evidence type="ECO:0000313" key="6">
    <source>
        <dbReference type="EMBL" id="KAF4445751.1"/>
    </source>
</evidence>
<feature type="region of interest" description="Disordered" evidence="4">
    <location>
        <begin position="190"/>
        <end position="250"/>
    </location>
</feature>
<gene>
    <name evidence="6" type="ORF">F53441_10500</name>
</gene>
<feature type="compositionally biased region" description="Polar residues" evidence="4">
    <location>
        <begin position="213"/>
        <end position="241"/>
    </location>
</feature>
<evidence type="ECO:0000259" key="5">
    <source>
        <dbReference type="PROSITE" id="PS50020"/>
    </source>
</evidence>
<keyword evidence="7" id="KW-1185">Reference proteome</keyword>
<evidence type="ECO:0000256" key="2">
    <source>
        <dbReference type="ARBA" id="ARBA00022771"/>
    </source>
</evidence>
<evidence type="ECO:0000256" key="4">
    <source>
        <dbReference type="SAM" id="MobiDB-lite"/>
    </source>
</evidence>
<feature type="compositionally biased region" description="Low complexity" evidence="4">
    <location>
        <begin position="99"/>
        <end position="110"/>
    </location>
</feature>
<dbReference type="AlphaFoldDB" id="A0A8H4K990"/>
<organism evidence="6 7">
    <name type="scientific">Fusarium austroafricanum</name>
    <dbReference type="NCBI Taxonomy" id="2364996"/>
    <lineage>
        <taxon>Eukaryota</taxon>
        <taxon>Fungi</taxon>
        <taxon>Dikarya</taxon>
        <taxon>Ascomycota</taxon>
        <taxon>Pezizomycotina</taxon>
        <taxon>Sordariomycetes</taxon>
        <taxon>Hypocreomycetidae</taxon>
        <taxon>Hypocreales</taxon>
        <taxon>Nectriaceae</taxon>
        <taxon>Fusarium</taxon>
        <taxon>Fusarium concolor species complex</taxon>
    </lineage>
</organism>
<dbReference type="Gene3D" id="3.30.60.90">
    <property type="match status" value="1"/>
</dbReference>
<feature type="compositionally biased region" description="Low complexity" evidence="4">
    <location>
        <begin position="118"/>
        <end position="128"/>
    </location>
</feature>
<dbReference type="OrthoDB" id="2444812at2759"/>
<dbReference type="PROSITE" id="PS50020">
    <property type="entry name" value="WW_DOMAIN_2"/>
    <property type="match status" value="1"/>
</dbReference>
<keyword evidence="3" id="KW-0862">Zinc</keyword>
<dbReference type="InterPro" id="IPR043145">
    <property type="entry name" value="Znf_ZZ_sf"/>
</dbReference>